<gene>
    <name evidence="7" type="ORF">AB1Y20_007497</name>
</gene>
<dbReference type="EMBL" id="JBGBPQ010000017">
    <property type="protein sequence ID" value="KAL1507890.1"/>
    <property type="molecule type" value="Genomic_DNA"/>
</dbReference>
<dbReference type="InterPro" id="IPR006140">
    <property type="entry name" value="D-isomer_DH_NAD-bd"/>
</dbReference>
<dbReference type="GO" id="GO:0016616">
    <property type="term" value="F:oxidoreductase activity, acting on the CH-OH group of donors, NAD or NADP as acceptor"/>
    <property type="evidence" value="ECO:0007669"/>
    <property type="project" value="InterPro"/>
</dbReference>
<dbReference type="InterPro" id="IPR029752">
    <property type="entry name" value="D-isomer_DH_CS1"/>
</dbReference>
<evidence type="ECO:0000313" key="8">
    <source>
        <dbReference type="Proteomes" id="UP001515480"/>
    </source>
</evidence>
<keyword evidence="2 4" id="KW-0560">Oxidoreductase</keyword>
<proteinExistence type="inferred from homology"/>
<dbReference type="SUPFAM" id="SSF52283">
    <property type="entry name" value="Formate/glycerate dehydrogenase catalytic domain-like"/>
    <property type="match status" value="1"/>
</dbReference>
<dbReference type="Pfam" id="PF00389">
    <property type="entry name" value="2-Hacid_dh"/>
    <property type="match status" value="1"/>
</dbReference>
<evidence type="ECO:0000256" key="1">
    <source>
        <dbReference type="ARBA" id="ARBA00005854"/>
    </source>
</evidence>
<dbReference type="InterPro" id="IPR058205">
    <property type="entry name" value="D-LDH-like"/>
</dbReference>
<dbReference type="CDD" id="cd12183">
    <property type="entry name" value="LDH_like_2"/>
    <property type="match status" value="1"/>
</dbReference>
<comment type="caution">
    <text evidence="7">The sequence shown here is derived from an EMBL/GenBank/DDBJ whole genome shotgun (WGS) entry which is preliminary data.</text>
</comment>
<dbReference type="PROSITE" id="PS00671">
    <property type="entry name" value="D_2_HYDROXYACID_DH_3"/>
    <property type="match status" value="1"/>
</dbReference>
<evidence type="ECO:0000259" key="5">
    <source>
        <dbReference type="Pfam" id="PF00389"/>
    </source>
</evidence>
<name>A0AB34IZ01_PRYPA</name>
<evidence type="ECO:0000256" key="2">
    <source>
        <dbReference type="ARBA" id="ARBA00023002"/>
    </source>
</evidence>
<dbReference type="AlphaFoldDB" id="A0AB34IZ01"/>
<dbReference type="Proteomes" id="UP001515480">
    <property type="component" value="Unassembled WGS sequence"/>
</dbReference>
<keyword evidence="3" id="KW-0520">NAD</keyword>
<comment type="similarity">
    <text evidence="1 4">Belongs to the D-isomer specific 2-hydroxyacid dehydrogenase family.</text>
</comment>
<keyword evidence="8" id="KW-1185">Reference proteome</keyword>
<evidence type="ECO:0000256" key="4">
    <source>
        <dbReference type="RuleBase" id="RU003719"/>
    </source>
</evidence>
<dbReference type="Gene3D" id="3.40.50.720">
    <property type="entry name" value="NAD(P)-binding Rossmann-like Domain"/>
    <property type="match status" value="2"/>
</dbReference>
<dbReference type="GO" id="GO:0051287">
    <property type="term" value="F:NAD binding"/>
    <property type="evidence" value="ECO:0007669"/>
    <property type="project" value="InterPro"/>
</dbReference>
<feature type="domain" description="D-isomer specific 2-hydroxyacid dehydrogenase NAD-binding" evidence="6">
    <location>
        <begin position="131"/>
        <end position="328"/>
    </location>
</feature>
<organism evidence="7 8">
    <name type="scientific">Prymnesium parvum</name>
    <name type="common">Toxic golden alga</name>
    <dbReference type="NCBI Taxonomy" id="97485"/>
    <lineage>
        <taxon>Eukaryota</taxon>
        <taxon>Haptista</taxon>
        <taxon>Haptophyta</taxon>
        <taxon>Prymnesiophyceae</taxon>
        <taxon>Prymnesiales</taxon>
        <taxon>Prymnesiaceae</taxon>
        <taxon>Prymnesium</taxon>
    </lineage>
</organism>
<dbReference type="InterPro" id="IPR036291">
    <property type="entry name" value="NAD(P)-bd_dom_sf"/>
</dbReference>
<feature type="domain" description="D-isomer specific 2-hydroxyacid dehydrogenase catalytic" evidence="5">
    <location>
        <begin position="27"/>
        <end position="359"/>
    </location>
</feature>
<dbReference type="InterPro" id="IPR029753">
    <property type="entry name" value="D-isomer_DH_CS"/>
</dbReference>
<sequence>MRGCSSPHQANCIASAPPMADDLALAIFSVRPYDRYVVGELLKSFPKAKVLDAPLNVNTAMLAQDCTAINVFVNDDLSAEVLDLLAGYGVKCITLRCAGFDRVDIVRAHELGITVLRVPAYSPYAVAEHAIALMMALNRQVVKAHSRVLQGNFDLSGLVGFDMHGKTVGVVGTGKIGQCAAAILRGFGCEVLVYDVFENQEVKDMGCVYVSLDELLARSSIISLHCPLLPSTRHIINPESIAKMKRGAMVINVSRGGLIDTKAVLDGLKSRQIGSLGMDVYENEAGVFFIDQSTMSDDQPGASIPEGYDTMLGSLMAHPNVLVTPHMAFLTQDAIEKIASVTVENLKEFINGGPCGNKVLPPK</sequence>
<dbReference type="PANTHER" id="PTHR43026:SF1">
    <property type="entry name" value="2-HYDROXYACID DEHYDROGENASE HOMOLOG 1-RELATED"/>
    <property type="match status" value="1"/>
</dbReference>
<dbReference type="PANTHER" id="PTHR43026">
    <property type="entry name" value="2-HYDROXYACID DEHYDROGENASE HOMOLOG 1-RELATED"/>
    <property type="match status" value="1"/>
</dbReference>
<dbReference type="SUPFAM" id="SSF51735">
    <property type="entry name" value="NAD(P)-binding Rossmann-fold domains"/>
    <property type="match status" value="1"/>
</dbReference>
<accession>A0AB34IZ01</accession>
<evidence type="ECO:0000256" key="3">
    <source>
        <dbReference type="ARBA" id="ARBA00023027"/>
    </source>
</evidence>
<evidence type="ECO:0000313" key="7">
    <source>
        <dbReference type="EMBL" id="KAL1507890.1"/>
    </source>
</evidence>
<protein>
    <recommendedName>
        <fullName evidence="9">D-lactate dehydrogenase</fullName>
    </recommendedName>
</protein>
<dbReference type="InterPro" id="IPR006139">
    <property type="entry name" value="D-isomer_2_OHA_DH_cat_dom"/>
</dbReference>
<reference evidence="7 8" key="1">
    <citation type="journal article" date="2024" name="Science">
        <title>Giant polyketide synthase enzymes in the biosynthesis of giant marine polyether toxins.</title>
        <authorList>
            <person name="Fallon T.R."/>
            <person name="Shende V.V."/>
            <person name="Wierzbicki I.H."/>
            <person name="Pendleton A.L."/>
            <person name="Watervoot N.F."/>
            <person name="Auber R.P."/>
            <person name="Gonzalez D.J."/>
            <person name="Wisecaver J.H."/>
            <person name="Moore B.S."/>
        </authorList>
    </citation>
    <scope>NUCLEOTIDE SEQUENCE [LARGE SCALE GENOMIC DNA]</scope>
    <source>
        <strain evidence="7 8">12B1</strain>
    </source>
</reference>
<dbReference type="PROSITE" id="PS00065">
    <property type="entry name" value="D_2_HYDROXYACID_DH_1"/>
    <property type="match status" value="1"/>
</dbReference>
<evidence type="ECO:0000259" key="6">
    <source>
        <dbReference type="Pfam" id="PF02826"/>
    </source>
</evidence>
<dbReference type="Pfam" id="PF02826">
    <property type="entry name" value="2-Hacid_dh_C"/>
    <property type="match status" value="1"/>
</dbReference>
<evidence type="ECO:0008006" key="9">
    <source>
        <dbReference type="Google" id="ProtNLM"/>
    </source>
</evidence>